<reference evidence="4 5" key="1">
    <citation type="submission" date="2024-10" db="EMBL/GenBank/DDBJ databases">
        <title>Updated reference genomes for cyclostephanoid diatoms.</title>
        <authorList>
            <person name="Roberts W.R."/>
            <person name="Alverson A.J."/>
        </authorList>
    </citation>
    <scope>NUCLEOTIDE SEQUENCE [LARGE SCALE GENOMIC DNA]</scope>
    <source>
        <strain evidence="4 5">AJA276-08</strain>
    </source>
</reference>
<dbReference type="Proteomes" id="UP001530315">
    <property type="component" value="Unassembled WGS sequence"/>
</dbReference>
<feature type="transmembrane region" description="Helical" evidence="2">
    <location>
        <begin position="177"/>
        <end position="199"/>
    </location>
</feature>
<evidence type="ECO:0000313" key="4">
    <source>
        <dbReference type="EMBL" id="KAL3794533.1"/>
    </source>
</evidence>
<dbReference type="Pfam" id="PF02325">
    <property type="entry name" value="CCB3_YggT"/>
    <property type="match status" value="1"/>
</dbReference>
<dbReference type="InterPro" id="IPR003425">
    <property type="entry name" value="CCB3/YggT"/>
</dbReference>
<keyword evidence="5" id="KW-1185">Reference proteome</keyword>
<gene>
    <name evidence="4" type="ORF">ACHAW5_004047</name>
</gene>
<evidence type="ECO:0000256" key="1">
    <source>
        <dbReference type="SAM" id="MobiDB-lite"/>
    </source>
</evidence>
<dbReference type="EMBL" id="JALLAZ020000465">
    <property type="protein sequence ID" value="KAL3794533.1"/>
    <property type="molecule type" value="Genomic_DNA"/>
</dbReference>
<comment type="caution">
    <text evidence="4">The sequence shown here is derived from an EMBL/GenBank/DDBJ whole genome shotgun (WGS) entry which is preliminary data.</text>
</comment>
<evidence type="ECO:0000313" key="5">
    <source>
        <dbReference type="Proteomes" id="UP001530315"/>
    </source>
</evidence>
<keyword evidence="3" id="KW-0732">Signal</keyword>
<protein>
    <submittedName>
        <fullName evidence="4">Uncharacterized protein</fullName>
    </submittedName>
</protein>
<evidence type="ECO:0000256" key="2">
    <source>
        <dbReference type="SAM" id="Phobius"/>
    </source>
</evidence>
<organism evidence="4 5">
    <name type="scientific">Stephanodiscus triporus</name>
    <dbReference type="NCBI Taxonomy" id="2934178"/>
    <lineage>
        <taxon>Eukaryota</taxon>
        <taxon>Sar</taxon>
        <taxon>Stramenopiles</taxon>
        <taxon>Ochrophyta</taxon>
        <taxon>Bacillariophyta</taxon>
        <taxon>Coscinodiscophyceae</taxon>
        <taxon>Thalassiosirophycidae</taxon>
        <taxon>Stephanodiscales</taxon>
        <taxon>Stephanodiscaceae</taxon>
        <taxon>Stephanodiscus</taxon>
    </lineage>
</organism>
<keyword evidence="2" id="KW-0472">Membrane</keyword>
<name>A0ABD3Q2H6_9STRA</name>
<dbReference type="AlphaFoldDB" id="A0ABD3Q2H6"/>
<feature type="compositionally biased region" description="Low complexity" evidence="1">
    <location>
        <begin position="52"/>
        <end position="62"/>
    </location>
</feature>
<feature type="signal peptide" evidence="3">
    <location>
        <begin position="1"/>
        <end position="25"/>
    </location>
</feature>
<dbReference type="PANTHER" id="PTHR33219">
    <property type="entry name" value="YLMG HOMOLOG PROTEIN 2, CHLOROPLASTIC"/>
    <property type="match status" value="1"/>
</dbReference>
<proteinExistence type="predicted"/>
<dbReference type="PANTHER" id="PTHR33219:SF14">
    <property type="entry name" value="PROTEIN COFACTOR ASSEMBLY OF COMPLEX C SUBUNIT B CCB3, CHLOROPLASTIC-RELATED"/>
    <property type="match status" value="1"/>
</dbReference>
<feature type="region of interest" description="Disordered" evidence="1">
    <location>
        <begin position="31"/>
        <end position="62"/>
    </location>
</feature>
<accession>A0ABD3Q2H6</accession>
<keyword evidence="2" id="KW-0812">Transmembrane</keyword>
<feature type="chain" id="PRO_5044775297" evidence="3">
    <location>
        <begin position="26"/>
        <end position="213"/>
    </location>
</feature>
<keyword evidence="2" id="KW-1133">Transmembrane helix</keyword>
<evidence type="ECO:0000256" key="3">
    <source>
        <dbReference type="SAM" id="SignalP"/>
    </source>
</evidence>
<sequence length="213" mass="23055">MTTALLLPLLRAVATILLVSPYYRCAGFSSSPPVHHARRRATTTTPSPPSPSSSSSAASSSSLATKIRTTTARPLSSPFVDADATSLLHLPEYISAVASSSSLAFFSSSLVLSETEAWVRPLSLVLGPFLNFFSFAMLCRIVLSWYPSANVNEVPFNVVVWPTEPLLRLLRGSVPPAFGVDITPVVWLGLFSFMNEIFLGQQGLLTMKMRYGI</sequence>